<name>L5KG26_PTEAL</name>
<evidence type="ECO:0000313" key="3">
    <source>
        <dbReference type="Proteomes" id="UP000010552"/>
    </source>
</evidence>
<feature type="region of interest" description="Disordered" evidence="1">
    <location>
        <begin position="1"/>
        <end position="44"/>
    </location>
</feature>
<reference evidence="3" key="1">
    <citation type="journal article" date="2013" name="Science">
        <title>Comparative analysis of bat genomes provides insight into the evolution of flight and immunity.</title>
        <authorList>
            <person name="Zhang G."/>
            <person name="Cowled C."/>
            <person name="Shi Z."/>
            <person name="Huang Z."/>
            <person name="Bishop-Lilly K.A."/>
            <person name="Fang X."/>
            <person name="Wynne J.W."/>
            <person name="Xiong Z."/>
            <person name="Baker M.L."/>
            <person name="Zhao W."/>
            <person name="Tachedjian M."/>
            <person name="Zhu Y."/>
            <person name="Zhou P."/>
            <person name="Jiang X."/>
            <person name="Ng J."/>
            <person name="Yang L."/>
            <person name="Wu L."/>
            <person name="Xiao J."/>
            <person name="Feng Y."/>
            <person name="Chen Y."/>
            <person name="Sun X."/>
            <person name="Zhang Y."/>
            <person name="Marsh G.A."/>
            <person name="Crameri G."/>
            <person name="Broder C.C."/>
            <person name="Frey K.G."/>
            <person name="Wang L.F."/>
            <person name="Wang J."/>
        </authorList>
    </citation>
    <scope>NUCLEOTIDE SEQUENCE [LARGE SCALE GENOMIC DNA]</scope>
</reference>
<evidence type="ECO:0000313" key="2">
    <source>
        <dbReference type="EMBL" id="ELK10649.1"/>
    </source>
</evidence>
<protein>
    <submittedName>
        <fullName evidence="2">Uncharacterized protein</fullName>
    </submittedName>
</protein>
<accession>L5KG26</accession>
<keyword evidence="3" id="KW-1185">Reference proteome</keyword>
<organism evidence="2 3">
    <name type="scientific">Pteropus alecto</name>
    <name type="common">Black flying fox</name>
    <dbReference type="NCBI Taxonomy" id="9402"/>
    <lineage>
        <taxon>Eukaryota</taxon>
        <taxon>Metazoa</taxon>
        <taxon>Chordata</taxon>
        <taxon>Craniata</taxon>
        <taxon>Vertebrata</taxon>
        <taxon>Euteleostomi</taxon>
        <taxon>Mammalia</taxon>
        <taxon>Eutheria</taxon>
        <taxon>Laurasiatheria</taxon>
        <taxon>Chiroptera</taxon>
        <taxon>Yinpterochiroptera</taxon>
        <taxon>Pteropodoidea</taxon>
        <taxon>Pteropodidae</taxon>
        <taxon>Pteropodinae</taxon>
        <taxon>Pteropus</taxon>
    </lineage>
</organism>
<sequence>MSQSLEEPGGPVKGEKAYHLSPQHKDRRLRKSPDPCMPYPGSPRHPTRIDSFLKTVVKFVRQTAGLLIPESLKAERGYLSVSPGQIPQTHPHPTQTPGWAGDARTLLNPQCPAPCCATLEGMCSMGDHFQSAFRYVTPRDCLHTTALRWTLSQSCPETWSTSECPQVSFPSILDTATGQTGFLAGCSYQVCFPLTTVH</sequence>
<gene>
    <name evidence="2" type="ORF">PAL_GLEAN10006255</name>
</gene>
<dbReference type="Proteomes" id="UP000010552">
    <property type="component" value="Unassembled WGS sequence"/>
</dbReference>
<evidence type="ECO:0000256" key="1">
    <source>
        <dbReference type="SAM" id="MobiDB-lite"/>
    </source>
</evidence>
<dbReference type="AlphaFoldDB" id="L5KG26"/>
<dbReference type="EMBL" id="KB030717">
    <property type="protein sequence ID" value="ELK10649.1"/>
    <property type="molecule type" value="Genomic_DNA"/>
</dbReference>
<dbReference type="InParanoid" id="L5KG26"/>
<proteinExistence type="predicted"/>